<feature type="compositionally biased region" description="Low complexity" evidence="3">
    <location>
        <begin position="997"/>
        <end position="1009"/>
    </location>
</feature>
<keyword evidence="7" id="KW-1185">Reference proteome</keyword>
<dbReference type="SUPFAM" id="SSF49899">
    <property type="entry name" value="Concanavalin A-like lectins/glucanases"/>
    <property type="match status" value="1"/>
</dbReference>
<gene>
    <name evidence="6" type="ORF">DES49_2944</name>
</gene>
<feature type="region of interest" description="Disordered" evidence="3">
    <location>
        <begin position="996"/>
        <end position="1035"/>
    </location>
</feature>
<feature type="signal peptide" evidence="4">
    <location>
        <begin position="1"/>
        <end position="22"/>
    </location>
</feature>
<dbReference type="Gene3D" id="2.60.120.200">
    <property type="match status" value="1"/>
</dbReference>
<dbReference type="EMBL" id="SOAX01000008">
    <property type="protein sequence ID" value="TDT36992.1"/>
    <property type="molecule type" value="Genomic_DNA"/>
</dbReference>
<feature type="region of interest" description="Disordered" evidence="3">
    <location>
        <begin position="672"/>
        <end position="697"/>
    </location>
</feature>
<dbReference type="RefSeq" id="WP_133737164.1">
    <property type="nucleotide sequence ID" value="NZ_SOAX01000008.1"/>
</dbReference>
<feature type="compositionally biased region" description="Polar residues" evidence="3">
    <location>
        <begin position="927"/>
        <end position="936"/>
    </location>
</feature>
<dbReference type="Proteomes" id="UP000295830">
    <property type="component" value="Unassembled WGS sequence"/>
</dbReference>
<keyword evidence="2" id="KW-1015">Disulfide bond</keyword>
<dbReference type="InterPro" id="IPR013320">
    <property type="entry name" value="ConA-like_dom_sf"/>
</dbReference>
<name>A0A4R7JGQ3_9GAMM</name>
<evidence type="ECO:0000259" key="5">
    <source>
        <dbReference type="SMART" id="SM00560"/>
    </source>
</evidence>
<evidence type="ECO:0000313" key="7">
    <source>
        <dbReference type="Proteomes" id="UP000295830"/>
    </source>
</evidence>
<keyword evidence="1 4" id="KW-0732">Signal</keyword>
<dbReference type="OrthoDB" id="9790247at2"/>
<evidence type="ECO:0000256" key="4">
    <source>
        <dbReference type="SAM" id="SignalP"/>
    </source>
</evidence>
<dbReference type="InterPro" id="IPR046524">
    <property type="entry name" value="DUF6701"/>
</dbReference>
<comment type="caution">
    <text evidence="6">The sequence shown here is derived from an EMBL/GenBank/DDBJ whole genome shotgun (WGS) entry which is preliminary data.</text>
</comment>
<dbReference type="SMART" id="SM00560">
    <property type="entry name" value="LamGL"/>
    <property type="match status" value="1"/>
</dbReference>
<dbReference type="Pfam" id="PF13385">
    <property type="entry name" value="Laminin_G_3"/>
    <property type="match status" value="1"/>
</dbReference>
<dbReference type="Pfam" id="PF20419">
    <property type="entry name" value="DUF6701"/>
    <property type="match status" value="1"/>
</dbReference>
<feature type="region of interest" description="Disordered" evidence="3">
    <location>
        <begin position="920"/>
        <end position="939"/>
    </location>
</feature>
<feature type="region of interest" description="Disordered" evidence="3">
    <location>
        <begin position="711"/>
        <end position="731"/>
    </location>
</feature>
<feature type="chain" id="PRO_5020423203" evidence="4">
    <location>
        <begin position="23"/>
        <end position="1082"/>
    </location>
</feature>
<dbReference type="InterPro" id="IPR006558">
    <property type="entry name" value="LamG-like"/>
</dbReference>
<accession>A0A4R7JGQ3</accession>
<feature type="domain" description="LamG-like jellyroll fold" evidence="5">
    <location>
        <begin position="211"/>
        <end position="362"/>
    </location>
</feature>
<proteinExistence type="predicted"/>
<evidence type="ECO:0000313" key="6">
    <source>
        <dbReference type="EMBL" id="TDT36992.1"/>
    </source>
</evidence>
<evidence type="ECO:0000256" key="3">
    <source>
        <dbReference type="SAM" id="MobiDB-lite"/>
    </source>
</evidence>
<evidence type="ECO:0000256" key="2">
    <source>
        <dbReference type="ARBA" id="ARBA00023157"/>
    </source>
</evidence>
<organism evidence="6 7">
    <name type="scientific">Halospina denitrificans</name>
    <dbReference type="NCBI Taxonomy" id="332522"/>
    <lineage>
        <taxon>Bacteria</taxon>
        <taxon>Pseudomonadati</taxon>
        <taxon>Pseudomonadota</taxon>
        <taxon>Gammaproteobacteria</taxon>
        <taxon>Halospina</taxon>
    </lineage>
</organism>
<protein>
    <submittedName>
        <fullName evidence="6">MSHA biogenesis protein MshQ</fullName>
    </submittedName>
</protein>
<reference evidence="6 7" key="1">
    <citation type="submission" date="2019-03" db="EMBL/GenBank/DDBJ databases">
        <title>Genomic Encyclopedia of Type Strains, Phase IV (KMG-IV): sequencing the most valuable type-strain genomes for metagenomic binning, comparative biology and taxonomic classification.</title>
        <authorList>
            <person name="Goeker M."/>
        </authorList>
    </citation>
    <scope>NUCLEOTIDE SEQUENCE [LARGE SCALE GENOMIC DNA]</scope>
    <source>
        <strain evidence="6 7">DSM 15505</strain>
    </source>
</reference>
<sequence length="1082" mass="113953">MRKAAGYALWMLVLLAAGQASAGVELSLEGETESPVEVMQGEEVLFEVEATGCDNVTAEEWRYAWESGDGARDESGATDTSPCNAAPLEYPHTYDETGDYTGSFVAEYCTSLRGRRCQNWETFDTDEINVTVTFNPDSLIYRYYFDGETWDGTAGEVTDYSGNNLDGTALGAATDDTEPARAGDPGTCDYGVFAGSDRIEGPASGQVANTTSFTLAAWVRLDDAEQNADFPSLIAYGDTANDGFAERFEFYLDRTTAPAEYVLAIRRENGQVRDFAVETGSNGSADPLSGNWVHLAVTYSGASRDAVLYVNGNEVVSDGLKGPQGLADATAGLGLMAHTGGAYSAVGDMDEPRVIDGVLAEADVESLFLETRPCGVTAFDVTAPAEASVCAPAEVTVTALNSKGNAVTGYEGNVQLATSAGHGNWSVLTGNGTLTPDPHTADDGSAEYDFVTEDDGEVIFGLSNERADELEVSVTDPDLGATGTSDPIQFLENAFAIRTVDALGDDLVAGRGHDIEIEALRRDPDSGECGPITAYDGDVGVKAWIDRSGVDPGGDAPVLEAANDSASMPDSQPANDNVAITFNQGLAAVNWQTSDVGQYALNLLDDSSGLVVDTNDDPIPVSGTGPEWTVRPFGFDVAVADNPGAQDAGGPGFLAAGGDFEVTLRAVTWQAGDDADDDGQPDGHSDPDPDGNADLSDNAVAGAFGGSGPEVEVSATLVSGPPDPADPGLVDGPLTANAFASGQDAVTAAYMEVGSISLLADLGGSYLGQARTVVGRSGYVGRFHPELFTAVPADGSFQDECNGFVYIGQDFGYALEPELEIIPRGYVDSGTGPQLTNYRGNWQRLDAGGVNRDYPVEDDNNALTIDVTPEVPGTLLPLGDGRMDYVFGADEYRYVKDEDARVSPFDAALTTAITAIDDGDAALDPDQQPSGSNPLSVTPEGVELRYGRLRLQNAYGPETLDLIVPMRAEYWDDGFTLNTDEGCWLYNTDEDVTLDQSGLSSGSTSVVSVEDQLEAGEPRPGSELQLTAPGKGNTGDVGVSFGVPVWLQDDFDRDGILEDPSAVATFGVFRGHDRIIYWREVQ</sequence>
<dbReference type="AlphaFoldDB" id="A0A4R7JGQ3"/>
<evidence type="ECO:0000256" key="1">
    <source>
        <dbReference type="ARBA" id="ARBA00022729"/>
    </source>
</evidence>